<dbReference type="Pfam" id="PF08447">
    <property type="entry name" value="PAS_3"/>
    <property type="match status" value="1"/>
</dbReference>
<evidence type="ECO:0000256" key="10">
    <source>
        <dbReference type="SAM" id="Phobius"/>
    </source>
</evidence>
<dbReference type="AlphaFoldDB" id="A0A8F9XG16"/>
<dbReference type="SUPFAM" id="SSF55874">
    <property type="entry name" value="ATPase domain of HSP90 chaperone/DNA topoisomerase II/histidine kinase"/>
    <property type="match status" value="1"/>
</dbReference>
<dbReference type="SUPFAM" id="SSF53850">
    <property type="entry name" value="Periplasmic binding protein-like II"/>
    <property type="match status" value="1"/>
</dbReference>
<accession>A0A8F9XG16</accession>
<evidence type="ECO:0000256" key="1">
    <source>
        <dbReference type="ARBA" id="ARBA00000085"/>
    </source>
</evidence>
<keyword evidence="6" id="KW-0418">Kinase</keyword>
<dbReference type="EC" id="2.7.13.3" evidence="2"/>
<evidence type="ECO:0000313" key="16">
    <source>
        <dbReference type="Proteomes" id="UP000825051"/>
    </source>
</evidence>
<dbReference type="Gene3D" id="3.40.50.2300">
    <property type="match status" value="1"/>
</dbReference>
<dbReference type="PROSITE" id="PS50112">
    <property type="entry name" value="PAS"/>
    <property type="match status" value="1"/>
</dbReference>
<evidence type="ECO:0000256" key="8">
    <source>
        <dbReference type="ARBA" id="ARBA00023012"/>
    </source>
</evidence>
<feature type="domain" description="Histidine kinase" evidence="11">
    <location>
        <begin position="459"/>
        <end position="681"/>
    </location>
</feature>
<feature type="domain" description="PAC" evidence="14">
    <location>
        <begin position="394"/>
        <end position="446"/>
    </location>
</feature>
<dbReference type="InterPro" id="IPR001638">
    <property type="entry name" value="Solute-binding_3/MltF_N"/>
</dbReference>
<dbReference type="PANTHER" id="PTHR43065:SF46">
    <property type="entry name" value="C4-DICARBOXYLATE TRANSPORT SENSOR PROTEIN DCTB"/>
    <property type="match status" value="1"/>
</dbReference>
<feature type="domain" description="PAS" evidence="13">
    <location>
        <begin position="320"/>
        <end position="393"/>
    </location>
</feature>
<sequence length="823" mass="90507">MKGLSIFVEAGPAGEQARGRRSGRASRGRWWLLLWVFCLAGLRGAEAPEPALSVVRVVMDDNYPPYIFKDADGRLQGILVDQWAAWEHVTGIKAELHAMDWAQAIRRMRAGEFDVIDSVFVTDERKTYWDFTAPYAKIVVPIFFRKKISGITDLDSLQGFAVAAKEGDAAVDLLRAHGVTTIQTFRNYESVVAAAREHKVNVFVIDAPPALYFLNKAGIADQFRRSGPVNVGRLHRAVRRGNRRVLTAVERGFAMVDRATLHAIDEKWFGTPVEGTASRRAWLYLGYGAAAALLLIAVLAAWSLALRRRVERRTAALQESEARFRQVVENIQEVFWMRDVIEQRIVYVSPGYEKVWGRSCASLYESNLSWQNSLHPDDVERVMAATARQSEGDYDETYRIIRPDGTVRWVRDLAYPVKDAAGRLVRLVGLAEDITDRRQLEQRFLQSQRMEAVGSLANGLAHDLNNILAPVLLSAGLLKVSLNNPRELELVTLIERATKRGAEIIKQLLIYSRGTEGVRVPVEIRHVIDEVASIVRETFPRSVELSMNLAQGLPLVLADTTQLHQVLLNLCVNARDAMPAGGALRLSARAVLVDDGEARQHPAGRPGEFVDVTVEDTGHGMDRPTLERIFEPFFTTKAVGHGSGLGLSTALGIVQSLGGWITVTSELGQGSAFHVYLPAVAAPDAPSITSDSVNPWFGGGGELILVVDDEEPVRESMRLLLERAGYQVVTAESGAEAIALLRASIGHVRVLLTDLMMPGVDGCEVVRAARALRRDLPIIAVSGYIAEEKRAALRTAGVNEILDKPYGASALLGAVARVLRPAD</sequence>
<dbReference type="InterPro" id="IPR001789">
    <property type="entry name" value="Sig_transdc_resp-reg_receiver"/>
</dbReference>
<dbReference type="RefSeq" id="WP_220160829.1">
    <property type="nucleotide sequence ID" value="NZ_CP080507.1"/>
</dbReference>
<dbReference type="InterPro" id="IPR036890">
    <property type="entry name" value="HATPase_C_sf"/>
</dbReference>
<feature type="transmembrane region" description="Helical" evidence="10">
    <location>
        <begin position="281"/>
        <end position="305"/>
    </location>
</feature>
<dbReference type="InterPro" id="IPR003661">
    <property type="entry name" value="HisK_dim/P_dom"/>
</dbReference>
<dbReference type="InterPro" id="IPR035965">
    <property type="entry name" value="PAS-like_dom_sf"/>
</dbReference>
<dbReference type="GO" id="GO:0000155">
    <property type="term" value="F:phosphorelay sensor kinase activity"/>
    <property type="evidence" value="ECO:0007669"/>
    <property type="project" value="InterPro"/>
</dbReference>
<dbReference type="InterPro" id="IPR004358">
    <property type="entry name" value="Sig_transdc_His_kin-like_C"/>
</dbReference>
<evidence type="ECO:0000259" key="12">
    <source>
        <dbReference type="PROSITE" id="PS50110"/>
    </source>
</evidence>
<keyword evidence="10" id="KW-0812">Transmembrane</keyword>
<keyword evidence="3 9" id="KW-0597">Phosphoprotein</keyword>
<keyword evidence="7" id="KW-0067">ATP-binding</keyword>
<keyword evidence="5" id="KW-0547">Nucleotide-binding</keyword>
<dbReference type="InterPro" id="IPR005467">
    <property type="entry name" value="His_kinase_dom"/>
</dbReference>
<evidence type="ECO:0000313" key="15">
    <source>
        <dbReference type="EMBL" id="QYM77725.1"/>
    </source>
</evidence>
<organism evidence="15 16">
    <name type="scientific">Horticoccus luteus</name>
    <dbReference type="NCBI Taxonomy" id="2862869"/>
    <lineage>
        <taxon>Bacteria</taxon>
        <taxon>Pseudomonadati</taxon>
        <taxon>Verrucomicrobiota</taxon>
        <taxon>Opitutia</taxon>
        <taxon>Opitutales</taxon>
        <taxon>Opitutaceae</taxon>
        <taxon>Horticoccus</taxon>
    </lineage>
</organism>
<dbReference type="SMART" id="SM00062">
    <property type="entry name" value="PBPb"/>
    <property type="match status" value="1"/>
</dbReference>
<reference evidence="15" key="1">
    <citation type="submission" date="2021-08" db="EMBL/GenBank/DDBJ databases">
        <title>Genome of a novel bacterium of the phylum Verrucomicrobia, Oleiharenicola sp. KSB-15.</title>
        <authorList>
            <person name="Chung J.-H."/>
            <person name="Ahn J.-H."/>
            <person name="Yoon Y."/>
            <person name="Kim D.-Y."/>
            <person name="An S.-H."/>
            <person name="Park I."/>
            <person name="Yeon J."/>
        </authorList>
    </citation>
    <scope>NUCLEOTIDE SEQUENCE</scope>
    <source>
        <strain evidence="15">KSB-15</strain>
    </source>
</reference>
<dbReference type="Gene3D" id="3.40.190.10">
    <property type="entry name" value="Periplasmic binding protein-like II"/>
    <property type="match status" value="2"/>
</dbReference>
<gene>
    <name evidence="15" type="ORF">K0B96_10350</name>
</gene>
<evidence type="ECO:0000256" key="5">
    <source>
        <dbReference type="ARBA" id="ARBA00022741"/>
    </source>
</evidence>
<dbReference type="Pfam" id="PF00512">
    <property type="entry name" value="HisKA"/>
    <property type="match status" value="1"/>
</dbReference>
<evidence type="ECO:0000256" key="7">
    <source>
        <dbReference type="ARBA" id="ARBA00022840"/>
    </source>
</evidence>
<dbReference type="Pfam" id="PF00072">
    <property type="entry name" value="Response_reg"/>
    <property type="match status" value="1"/>
</dbReference>
<evidence type="ECO:0000256" key="6">
    <source>
        <dbReference type="ARBA" id="ARBA00022777"/>
    </source>
</evidence>
<dbReference type="PROSITE" id="PS50113">
    <property type="entry name" value="PAC"/>
    <property type="match status" value="1"/>
</dbReference>
<dbReference type="Gene3D" id="3.30.565.10">
    <property type="entry name" value="Histidine kinase-like ATPase, C-terminal domain"/>
    <property type="match status" value="1"/>
</dbReference>
<dbReference type="InterPro" id="IPR000700">
    <property type="entry name" value="PAS-assoc_C"/>
</dbReference>
<dbReference type="InterPro" id="IPR011006">
    <property type="entry name" value="CheY-like_superfamily"/>
</dbReference>
<dbReference type="PRINTS" id="PR00344">
    <property type="entry name" value="BCTRLSENSOR"/>
</dbReference>
<dbReference type="SUPFAM" id="SSF52172">
    <property type="entry name" value="CheY-like"/>
    <property type="match status" value="1"/>
</dbReference>
<keyword evidence="10" id="KW-1133">Transmembrane helix</keyword>
<keyword evidence="4" id="KW-0808">Transferase</keyword>
<dbReference type="InterPro" id="IPR000014">
    <property type="entry name" value="PAS"/>
</dbReference>
<evidence type="ECO:0000256" key="9">
    <source>
        <dbReference type="PROSITE-ProRule" id="PRU00169"/>
    </source>
</evidence>
<dbReference type="SUPFAM" id="SSF55785">
    <property type="entry name" value="PYP-like sensor domain (PAS domain)"/>
    <property type="match status" value="1"/>
</dbReference>
<dbReference type="Pfam" id="PF00497">
    <property type="entry name" value="SBP_bac_3"/>
    <property type="match status" value="1"/>
</dbReference>
<dbReference type="PANTHER" id="PTHR43065">
    <property type="entry name" value="SENSOR HISTIDINE KINASE"/>
    <property type="match status" value="1"/>
</dbReference>
<dbReference type="InterPro" id="IPR003594">
    <property type="entry name" value="HATPase_dom"/>
</dbReference>
<keyword evidence="10" id="KW-0472">Membrane</keyword>
<dbReference type="SMART" id="SM00387">
    <property type="entry name" value="HATPase_c"/>
    <property type="match status" value="1"/>
</dbReference>
<dbReference type="EMBL" id="CP080507">
    <property type="protein sequence ID" value="QYM77725.1"/>
    <property type="molecule type" value="Genomic_DNA"/>
</dbReference>
<dbReference type="InterPro" id="IPR013655">
    <property type="entry name" value="PAS_fold_3"/>
</dbReference>
<dbReference type="Pfam" id="PF02518">
    <property type="entry name" value="HATPase_c"/>
    <property type="match status" value="1"/>
</dbReference>
<dbReference type="CDD" id="cd00082">
    <property type="entry name" value="HisKA"/>
    <property type="match status" value="1"/>
</dbReference>
<dbReference type="CDD" id="cd00156">
    <property type="entry name" value="REC"/>
    <property type="match status" value="1"/>
</dbReference>
<dbReference type="InterPro" id="IPR036097">
    <property type="entry name" value="HisK_dim/P_sf"/>
</dbReference>
<keyword evidence="16" id="KW-1185">Reference proteome</keyword>
<dbReference type="GO" id="GO:0005524">
    <property type="term" value="F:ATP binding"/>
    <property type="evidence" value="ECO:0007669"/>
    <property type="project" value="UniProtKB-KW"/>
</dbReference>
<protein>
    <recommendedName>
        <fullName evidence="2">histidine kinase</fullName>
        <ecNumber evidence="2">2.7.13.3</ecNumber>
    </recommendedName>
</protein>
<evidence type="ECO:0000256" key="2">
    <source>
        <dbReference type="ARBA" id="ARBA00012438"/>
    </source>
</evidence>
<dbReference type="Proteomes" id="UP000825051">
    <property type="component" value="Chromosome"/>
</dbReference>
<dbReference type="SMART" id="SM00388">
    <property type="entry name" value="HisKA"/>
    <property type="match status" value="1"/>
</dbReference>
<feature type="modified residue" description="4-aspartylphosphate" evidence="9">
    <location>
        <position position="754"/>
    </location>
</feature>
<dbReference type="SMART" id="SM00086">
    <property type="entry name" value="PAC"/>
    <property type="match status" value="1"/>
</dbReference>
<proteinExistence type="predicted"/>
<evidence type="ECO:0000259" key="11">
    <source>
        <dbReference type="PROSITE" id="PS50109"/>
    </source>
</evidence>
<evidence type="ECO:0000259" key="13">
    <source>
        <dbReference type="PROSITE" id="PS50112"/>
    </source>
</evidence>
<dbReference type="InterPro" id="IPR001610">
    <property type="entry name" value="PAC"/>
</dbReference>
<name>A0A8F9XG16_9BACT</name>
<feature type="domain" description="Response regulatory" evidence="12">
    <location>
        <begin position="703"/>
        <end position="819"/>
    </location>
</feature>
<dbReference type="PROSITE" id="PS50110">
    <property type="entry name" value="RESPONSE_REGULATORY"/>
    <property type="match status" value="1"/>
</dbReference>
<dbReference type="Gene3D" id="1.10.287.130">
    <property type="match status" value="1"/>
</dbReference>
<evidence type="ECO:0000256" key="4">
    <source>
        <dbReference type="ARBA" id="ARBA00022679"/>
    </source>
</evidence>
<dbReference type="KEGG" id="ole:K0B96_10350"/>
<comment type="catalytic activity">
    <reaction evidence="1">
        <text>ATP + protein L-histidine = ADP + protein N-phospho-L-histidine.</text>
        <dbReference type="EC" id="2.7.13.3"/>
    </reaction>
</comment>
<dbReference type="SUPFAM" id="SSF47384">
    <property type="entry name" value="Homodimeric domain of signal transducing histidine kinase"/>
    <property type="match status" value="1"/>
</dbReference>
<dbReference type="SMART" id="SM00091">
    <property type="entry name" value="PAS"/>
    <property type="match status" value="1"/>
</dbReference>
<dbReference type="SMART" id="SM00448">
    <property type="entry name" value="REC"/>
    <property type="match status" value="1"/>
</dbReference>
<dbReference type="CDD" id="cd13706">
    <property type="entry name" value="PBP2_HisK_like_1"/>
    <property type="match status" value="1"/>
</dbReference>
<keyword evidence="8" id="KW-0902">Two-component regulatory system</keyword>
<dbReference type="CDD" id="cd00130">
    <property type="entry name" value="PAS"/>
    <property type="match status" value="1"/>
</dbReference>
<dbReference type="NCBIfam" id="TIGR00229">
    <property type="entry name" value="sensory_box"/>
    <property type="match status" value="1"/>
</dbReference>
<evidence type="ECO:0000256" key="3">
    <source>
        <dbReference type="ARBA" id="ARBA00022553"/>
    </source>
</evidence>
<dbReference type="PROSITE" id="PS50109">
    <property type="entry name" value="HIS_KIN"/>
    <property type="match status" value="1"/>
</dbReference>
<dbReference type="Gene3D" id="3.30.450.20">
    <property type="entry name" value="PAS domain"/>
    <property type="match status" value="1"/>
</dbReference>
<evidence type="ECO:0000259" key="14">
    <source>
        <dbReference type="PROSITE" id="PS50113"/>
    </source>
</evidence>